<dbReference type="eggNOG" id="ENOG50333DK">
    <property type="taxonomic scope" value="Bacteria"/>
</dbReference>
<sequence>MKLVIDASVTVKWLFPDPAVEPQADQAVAILEGIRRGTLAPLQPPHWLIEVAAVISRLRPAMAERAIELLDAMELPIINDPGIIRRASRLAVQLQHHLFDTAYHALALEWGATLVTADRRYYRKARALGGVRDLTDWH</sequence>
<dbReference type="InterPro" id="IPR051619">
    <property type="entry name" value="TypeII_TA_RNase_PINc/VapC"/>
</dbReference>
<protein>
    <recommendedName>
        <fullName evidence="2">PIN domain-containing protein</fullName>
    </recommendedName>
</protein>
<evidence type="ECO:0000259" key="2">
    <source>
        <dbReference type="Pfam" id="PF01850"/>
    </source>
</evidence>
<dbReference type="SUPFAM" id="SSF88723">
    <property type="entry name" value="PIN domain-like"/>
    <property type="match status" value="1"/>
</dbReference>
<evidence type="ECO:0000313" key="4">
    <source>
        <dbReference type="Proteomes" id="UP000003374"/>
    </source>
</evidence>
<dbReference type="PANTHER" id="PTHR35901:SF1">
    <property type="entry name" value="EXONUCLEASE VAPC9"/>
    <property type="match status" value="1"/>
</dbReference>
<evidence type="ECO:0000256" key="1">
    <source>
        <dbReference type="ARBA" id="ARBA00022842"/>
    </source>
</evidence>
<organism evidence="3 4">
    <name type="scientific">Nitrococcus mobilis Nb-231</name>
    <dbReference type="NCBI Taxonomy" id="314278"/>
    <lineage>
        <taxon>Bacteria</taxon>
        <taxon>Pseudomonadati</taxon>
        <taxon>Pseudomonadota</taxon>
        <taxon>Gammaproteobacteria</taxon>
        <taxon>Chromatiales</taxon>
        <taxon>Ectothiorhodospiraceae</taxon>
        <taxon>Nitrococcus</taxon>
    </lineage>
</organism>
<feature type="domain" description="PIN" evidence="2">
    <location>
        <begin position="4"/>
        <end position="126"/>
    </location>
</feature>
<dbReference type="RefSeq" id="WP_005001496.1">
    <property type="nucleotide sequence ID" value="NZ_CH672427.1"/>
</dbReference>
<dbReference type="STRING" id="314278.NB231_08560"/>
<dbReference type="Proteomes" id="UP000003374">
    <property type="component" value="Unassembled WGS sequence"/>
</dbReference>
<dbReference type="AlphaFoldDB" id="A4BSM5"/>
<dbReference type="HOGENOM" id="CLU_121774_1_0_6"/>
<dbReference type="Pfam" id="PF01850">
    <property type="entry name" value="PIN"/>
    <property type="match status" value="1"/>
</dbReference>
<dbReference type="InterPro" id="IPR002716">
    <property type="entry name" value="PIN_dom"/>
</dbReference>
<comment type="caution">
    <text evidence="3">The sequence shown here is derived from an EMBL/GenBank/DDBJ whole genome shotgun (WGS) entry which is preliminary data.</text>
</comment>
<dbReference type="Gene3D" id="3.40.50.1010">
    <property type="entry name" value="5'-nuclease"/>
    <property type="match status" value="1"/>
</dbReference>
<dbReference type="EMBL" id="AAOF01000010">
    <property type="protein sequence ID" value="EAR21295.1"/>
    <property type="molecule type" value="Genomic_DNA"/>
</dbReference>
<dbReference type="InterPro" id="IPR044153">
    <property type="entry name" value="PIN_Pae0151-like"/>
</dbReference>
<dbReference type="CDD" id="cd09873">
    <property type="entry name" value="PIN_Pae0151-like"/>
    <property type="match status" value="1"/>
</dbReference>
<keyword evidence="1" id="KW-0460">Magnesium</keyword>
<reference evidence="3 4" key="1">
    <citation type="submission" date="2006-02" db="EMBL/GenBank/DDBJ databases">
        <authorList>
            <person name="Waterbury J."/>
            <person name="Ferriera S."/>
            <person name="Johnson J."/>
            <person name="Kravitz S."/>
            <person name="Halpern A."/>
            <person name="Remington K."/>
            <person name="Beeson K."/>
            <person name="Tran B."/>
            <person name="Rogers Y.-H."/>
            <person name="Friedman R."/>
            <person name="Venter J.C."/>
        </authorList>
    </citation>
    <scope>NUCLEOTIDE SEQUENCE [LARGE SCALE GENOMIC DNA]</scope>
    <source>
        <strain evidence="3 4">Nb-231</strain>
    </source>
</reference>
<proteinExistence type="predicted"/>
<dbReference type="PANTHER" id="PTHR35901">
    <property type="entry name" value="RIBONUCLEASE VAPC3"/>
    <property type="match status" value="1"/>
</dbReference>
<gene>
    <name evidence="3" type="ORF">NB231_08560</name>
</gene>
<evidence type="ECO:0000313" key="3">
    <source>
        <dbReference type="EMBL" id="EAR21295.1"/>
    </source>
</evidence>
<dbReference type="InterPro" id="IPR029060">
    <property type="entry name" value="PIN-like_dom_sf"/>
</dbReference>
<name>A4BSM5_9GAMM</name>
<dbReference type="OrthoDB" id="1524147at2"/>
<accession>A4BSM5</accession>
<keyword evidence="4" id="KW-1185">Reference proteome</keyword>